<organism evidence="1 2">
    <name type="scientific">Paraburkholderia tropica</name>
    <dbReference type="NCBI Taxonomy" id="92647"/>
    <lineage>
        <taxon>Bacteria</taxon>
        <taxon>Pseudomonadati</taxon>
        <taxon>Pseudomonadota</taxon>
        <taxon>Betaproteobacteria</taxon>
        <taxon>Burkholderiales</taxon>
        <taxon>Burkholderiaceae</taxon>
        <taxon>Paraburkholderia</taxon>
    </lineage>
</organism>
<comment type="caution">
    <text evidence="1">The sequence shown here is derived from an EMBL/GenBank/DDBJ whole genome shotgun (WGS) entry which is preliminary data.</text>
</comment>
<dbReference type="GeneID" id="61305695"/>
<proteinExistence type="predicted"/>
<dbReference type="Proteomes" id="UP000183529">
    <property type="component" value="Unassembled WGS sequence"/>
</dbReference>
<gene>
    <name evidence="1" type="ORF">SAMN05216550_11365</name>
</gene>
<accession>A0AAQ1GIX6</accession>
<name>A0AAQ1GIX6_9BURK</name>
<evidence type="ECO:0008006" key="3">
    <source>
        <dbReference type="Google" id="ProtNLM"/>
    </source>
</evidence>
<evidence type="ECO:0000313" key="2">
    <source>
        <dbReference type="Proteomes" id="UP000183529"/>
    </source>
</evidence>
<dbReference type="PANTHER" id="PTHR35569">
    <property type="entry name" value="CYANAMIDE HYDRATASE DDI2-RELATED"/>
    <property type="match status" value="1"/>
</dbReference>
<dbReference type="PANTHER" id="PTHR35569:SF1">
    <property type="entry name" value="CYANAMIDE HYDRATASE DDI2-RELATED"/>
    <property type="match status" value="1"/>
</dbReference>
<dbReference type="RefSeq" id="WP_074985254.1">
    <property type="nucleotide sequence ID" value="NZ_CADFGN010000001.1"/>
</dbReference>
<reference evidence="1 2" key="1">
    <citation type="submission" date="2016-10" db="EMBL/GenBank/DDBJ databases">
        <authorList>
            <person name="Varghese N."/>
            <person name="Submissions S."/>
        </authorList>
    </citation>
    <scope>NUCLEOTIDE SEQUENCE [LARGE SCALE GENOMIC DNA]</scope>
    <source>
        <strain evidence="1 2">LMG 22274</strain>
    </source>
</reference>
<sequence length="238" mass="24897">MGTASWRAGGEVAGVRIPCTPVAIAAAESAHAALPPVLLGHASRVFVFAALNARRGGVACDEGTLYVSSMYANMGLSAAYAHSTARYELDSADAARRLLHHYGASARDQDEAWLAIALHTTPGVSARVSPLADMLAAAVRTDLVAAQFDDYTGGERSGVLAAYPRGKGFEEEIIGAIGRGVAHRPHTTFGTASADVLDRVDPDYCRVNFCGQILGSRWQGAQAADGRTPPHSRAAPRA</sequence>
<evidence type="ECO:0000313" key="1">
    <source>
        <dbReference type="EMBL" id="SEK01617.1"/>
    </source>
</evidence>
<dbReference type="AlphaFoldDB" id="A0AAQ1GIX6"/>
<dbReference type="EMBL" id="FNZM01000013">
    <property type="protein sequence ID" value="SEK01617.1"/>
    <property type="molecule type" value="Genomic_DNA"/>
</dbReference>
<protein>
    <recommendedName>
        <fullName evidence="3">Phosphohydrolase</fullName>
    </recommendedName>
</protein>